<feature type="transmembrane region" description="Helical" evidence="2">
    <location>
        <begin position="41"/>
        <end position="60"/>
    </location>
</feature>
<keyword evidence="2" id="KW-1133">Transmembrane helix</keyword>
<evidence type="ECO:0000313" key="3">
    <source>
        <dbReference type="EMBL" id="MEU8136783.1"/>
    </source>
</evidence>
<keyword evidence="2" id="KW-0472">Membrane</keyword>
<feature type="transmembrane region" description="Helical" evidence="2">
    <location>
        <begin position="154"/>
        <end position="174"/>
    </location>
</feature>
<protein>
    <submittedName>
        <fullName evidence="3">Uncharacterized protein</fullName>
    </submittedName>
</protein>
<feature type="transmembrane region" description="Helical" evidence="2">
    <location>
        <begin position="232"/>
        <end position="262"/>
    </location>
</feature>
<gene>
    <name evidence="3" type="ORF">AB0C36_25135</name>
</gene>
<feature type="transmembrane region" description="Helical" evidence="2">
    <location>
        <begin position="131"/>
        <end position="148"/>
    </location>
</feature>
<comment type="caution">
    <text evidence="3">The sequence shown here is derived from an EMBL/GenBank/DDBJ whole genome shotgun (WGS) entry which is preliminary data.</text>
</comment>
<reference evidence="3 4" key="1">
    <citation type="submission" date="2024-06" db="EMBL/GenBank/DDBJ databases">
        <title>The Natural Products Discovery Center: Release of the First 8490 Sequenced Strains for Exploring Actinobacteria Biosynthetic Diversity.</title>
        <authorList>
            <person name="Kalkreuter E."/>
            <person name="Kautsar S.A."/>
            <person name="Yang D."/>
            <person name="Bader C.D."/>
            <person name="Teijaro C.N."/>
            <person name="Fluegel L."/>
            <person name="Davis C.M."/>
            <person name="Simpson J.R."/>
            <person name="Lauterbach L."/>
            <person name="Steele A.D."/>
            <person name="Gui C."/>
            <person name="Meng S."/>
            <person name="Li G."/>
            <person name="Viehrig K."/>
            <person name="Ye F."/>
            <person name="Su P."/>
            <person name="Kiefer A.F."/>
            <person name="Nichols A."/>
            <person name="Cepeda A.J."/>
            <person name="Yan W."/>
            <person name="Fan B."/>
            <person name="Jiang Y."/>
            <person name="Adhikari A."/>
            <person name="Zheng C.-J."/>
            <person name="Schuster L."/>
            <person name="Cowan T.M."/>
            <person name="Smanski M.J."/>
            <person name="Chevrette M.G."/>
            <person name="De Carvalho L.P.S."/>
            <person name="Shen B."/>
        </authorList>
    </citation>
    <scope>NUCLEOTIDE SEQUENCE [LARGE SCALE GENOMIC DNA]</scope>
    <source>
        <strain evidence="3 4">NPDC048946</strain>
    </source>
</reference>
<accession>A0ABV3DM11</accession>
<keyword evidence="2" id="KW-0812">Transmembrane</keyword>
<evidence type="ECO:0000256" key="2">
    <source>
        <dbReference type="SAM" id="Phobius"/>
    </source>
</evidence>
<name>A0ABV3DM11_9ACTN</name>
<feature type="transmembrane region" description="Helical" evidence="2">
    <location>
        <begin position="75"/>
        <end position="93"/>
    </location>
</feature>
<dbReference type="RefSeq" id="WP_358357712.1">
    <property type="nucleotide sequence ID" value="NZ_JBEZFP010000071.1"/>
</dbReference>
<proteinExistence type="predicted"/>
<feature type="compositionally biased region" description="Low complexity" evidence="1">
    <location>
        <begin position="491"/>
        <end position="503"/>
    </location>
</feature>
<evidence type="ECO:0000313" key="4">
    <source>
        <dbReference type="Proteomes" id="UP001551482"/>
    </source>
</evidence>
<organism evidence="3 4">
    <name type="scientific">Streptodolium elevatio</name>
    <dbReference type="NCBI Taxonomy" id="3157996"/>
    <lineage>
        <taxon>Bacteria</taxon>
        <taxon>Bacillati</taxon>
        <taxon>Actinomycetota</taxon>
        <taxon>Actinomycetes</taxon>
        <taxon>Kitasatosporales</taxon>
        <taxon>Streptomycetaceae</taxon>
        <taxon>Streptodolium</taxon>
    </lineage>
</organism>
<feature type="transmembrane region" description="Helical" evidence="2">
    <location>
        <begin position="14"/>
        <end position="34"/>
    </location>
</feature>
<sequence length="531" mass="56963">MSGTALPRFRRPRIPWGGVAATGVVGFYVAVFAWSMENRAYDMWGALIVFPLLLTLSIPILERLTRDDEPWFQKIVVWALVAKLVACFARYWMSFHLYGGNADAAMYDLEGRHLAVFFRDGDFTVDIGRKVIGTGFIMILTGIVYAFVGQSILSGYLVYSWLGFWGLYLCWRAFTIAYPDGDRKRYSKLVFFLPSLLFWPSGIGKDTWMLFTLGMCAYGCALLLVRRRGAYLFLLLGMLGTTMVRPHVTVLVMCGLIVGYLLRSRPQQVSALGPIRAGIGAVVLGAGAVIALKQVGKFFGTADLSAGSATEVVNRTQTLTSQGGSAQTTAEQTSVISPSHLPQSLMTVLFRPFPFEVHNMQALLASLEGVLLLALFITSLARLRRLPALLIRRPYLAFALVYVLVFAMAFANIKNFGILTRERVQVFPFVLILLAIPKPEAPDGVGVRRRRVPAKLRAAGGGVPGSAAGAAGAAAAGAGVPVGASATNGASFSGSTAGTGSSGMPDPGVSGTSDQAGTGIPAAGRGDPQWR</sequence>
<evidence type="ECO:0000256" key="1">
    <source>
        <dbReference type="SAM" id="MobiDB-lite"/>
    </source>
</evidence>
<feature type="transmembrane region" description="Helical" evidence="2">
    <location>
        <begin position="208"/>
        <end position="225"/>
    </location>
</feature>
<feature type="transmembrane region" description="Helical" evidence="2">
    <location>
        <begin position="274"/>
        <end position="292"/>
    </location>
</feature>
<feature type="transmembrane region" description="Helical" evidence="2">
    <location>
        <begin position="395"/>
        <end position="413"/>
    </location>
</feature>
<feature type="region of interest" description="Disordered" evidence="1">
    <location>
        <begin position="491"/>
        <end position="531"/>
    </location>
</feature>
<keyword evidence="4" id="KW-1185">Reference proteome</keyword>
<feature type="transmembrane region" description="Helical" evidence="2">
    <location>
        <begin position="362"/>
        <end position="383"/>
    </location>
</feature>
<dbReference type="EMBL" id="JBEZFP010000071">
    <property type="protein sequence ID" value="MEU8136783.1"/>
    <property type="molecule type" value="Genomic_DNA"/>
</dbReference>
<dbReference type="Proteomes" id="UP001551482">
    <property type="component" value="Unassembled WGS sequence"/>
</dbReference>